<feature type="domain" description="EamA" evidence="7">
    <location>
        <begin position="150"/>
        <end position="286"/>
    </location>
</feature>
<feature type="transmembrane region" description="Helical" evidence="6">
    <location>
        <begin position="119"/>
        <end position="139"/>
    </location>
</feature>
<comment type="subcellular location">
    <subcellularLocation>
        <location evidence="1">Membrane</location>
        <topology evidence="1">Multi-pass membrane protein</topology>
    </subcellularLocation>
</comment>
<feature type="transmembrane region" description="Helical" evidence="6">
    <location>
        <begin position="90"/>
        <end position="112"/>
    </location>
</feature>
<dbReference type="GO" id="GO:0016020">
    <property type="term" value="C:membrane"/>
    <property type="evidence" value="ECO:0007669"/>
    <property type="project" value="UniProtKB-SubCell"/>
</dbReference>
<feature type="transmembrane region" description="Helical" evidence="6">
    <location>
        <begin position="213"/>
        <end position="237"/>
    </location>
</feature>
<dbReference type="SUPFAM" id="SSF103481">
    <property type="entry name" value="Multidrug resistance efflux transporter EmrE"/>
    <property type="match status" value="2"/>
</dbReference>
<keyword evidence="3 6" id="KW-0812">Transmembrane</keyword>
<accession>A0A1L9BBA7</accession>
<keyword evidence="4 6" id="KW-1133">Transmembrane helix</keyword>
<feature type="transmembrane region" description="Helical" evidence="6">
    <location>
        <begin position="182"/>
        <end position="201"/>
    </location>
</feature>
<evidence type="ECO:0000313" key="8">
    <source>
        <dbReference type="EMBL" id="OJH39557.1"/>
    </source>
</evidence>
<proteinExistence type="inferred from homology"/>
<feature type="transmembrane region" description="Helical" evidence="6">
    <location>
        <begin position="63"/>
        <end position="84"/>
    </location>
</feature>
<evidence type="ECO:0000256" key="2">
    <source>
        <dbReference type="ARBA" id="ARBA00007362"/>
    </source>
</evidence>
<evidence type="ECO:0000259" key="7">
    <source>
        <dbReference type="Pfam" id="PF00892"/>
    </source>
</evidence>
<dbReference type="STRING" id="83449.BON30_18865"/>
<evidence type="ECO:0000256" key="1">
    <source>
        <dbReference type="ARBA" id="ARBA00004141"/>
    </source>
</evidence>
<dbReference type="RefSeq" id="WP_071899725.1">
    <property type="nucleotide sequence ID" value="NZ_MPIN01000004.1"/>
</dbReference>
<dbReference type="PANTHER" id="PTHR32322">
    <property type="entry name" value="INNER MEMBRANE TRANSPORTER"/>
    <property type="match status" value="1"/>
</dbReference>
<dbReference type="Pfam" id="PF00892">
    <property type="entry name" value="EamA"/>
    <property type="match status" value="2"/>
</dbReference>
<evidence type="ECO:0000313" key="9">
    <source>
        <dbReference type="Proteomes" id="UP000182229"/>
    </source>
</evidence>
<feature type="domain" description="EamA" evidence="7">
    <location>
        <begin position="5"/>
        <end position="135"/>
    </location>
</feature>
<feature type="transmembrane region" description="Helical" evidence="6">
    <location>
        <begin position="151"/>
        <end position="170"/>
    </location>
</feature>
<evidence type="ECO:0000256" key="3">
    <source>
        <dbReference type="ARBA" id="ARBA00022692"/>
    </source>
</evidence>
<keyword evidence="5 6" id="KW-0472">Membrane</keyword>
<dbReference type="InterPro" id="IPR000620">
    <property type="entry name" value="EamA_dom"/>
</dbReference>
<dbReference type="InterPro" id="IPR050638">
    <property type="entry name" value="AA-Vitamin_Transporters"/>
</dbReference>
<sequence>MTNALLYAVTVLIWGSTWLAIKMQLGVVHPAASIIYRFSLAAVLMFAWVLARGLPLRFKPKDHFFMALVGALMFSTNFLCFYMASAYLTSGLVAVIFSMSLLLNIANGMLFFRRKVASSVLVGAACGLVGILLVFWPELARFNLDSNSGRGIALSLMGTLLFSLGNMASARNSAAGLPTQSSTAYSMAYGALLLTVFALAQGVELRFDFSPRYMGSLLYLALFGSVVAFGSYLTLLGRIGAERAAYATVLFPMIALGLSTVFENFLWTPRALLGVLLALVGNAIVLTKPEKLGRLLRPRSAPQP</sequence>
<comment type="caution">
    <text evidence="8">The sequence shown here is derived from an EMBL/GenBank/DDBJ whole genome shotgun (WGS) entry which is preliminary data.</text>
</comment>
<feature type="transmembrane region" description="Helical" evidence="6">
    <location>
        <begin position="35"/>
        <end position="51"/>
    </location>
</feature>
<evidence type="ECO:0000256" key="5">
    <source>
        <dbReference type="ARBA" id="ARBA00023136"/>
    </source>
</evidence>
<organism evidence="8 9">
    <name type="scientific">Cystobacter ferrugineus</name>
    <dbReference type="NCBI Taxonomy" id="83449"/>
    <lineage>
        <taxon>Bacteria</taxon>
        <taxon>Pseudomonadati</taxon>
        <taxon>Myxococcota</taxon>
        <taxon>Myxococcia</taxon>
        <taxon>Myxococcales</taxon>
        <taxon>Cystobacterineae</taxon>
        <taxon>Archangiaceae</taxon>
        <taxon>Cystobacter</taxon>
    </lineage>
</organism>
<evidence type="ECO:0000256" key="6">
    <source>
        <dbReference type="SAM" id="Phobius"/>
    </source>
</evidence>
<keyword evidence="9" id="KW-1185">Reference proteome</keyword>
<feature type="transmembrane region" description="Helical" evidence="6">
    <location>
        <begin position="244"/>
        <end position="262"/>
    </location>
</feature>
<feature type="transmembrane region" description="Helical" evidence="6">
    <location>
        <begin position="268"/>
        <end position="287"/>
    </location>
</feature>
<comment type="similarity">
    <text evidence="2">Belongs to the EamA transporter family.</text>
</comment>
<dbReference type="AlphaFoldDB" id="A0A1L9BBA7"/>
<name>A0A1L9BBA7_9BACT</name>
<dbReference type="EMBL" id="MPIN01000004">
    <property type="protein sequence ID" value="OJH39557.1"/>
    <property type="molecule type" value="Genomic_DNA"/>
</dbReference>
<evidence type="ECO:0000256" key="4">
    <source>
        <dbReference type="ARBA" id="ARBA00022989"/>
    </source>
</evidence>
<dbReference type="OrthoDB" id="2352272at2"/>
<reference evidence="9" key="1">
    <citation type="submission" date="2016-11" db="EMBL/GenBank/DDBJ databases">
        <authorList>
            <person name="Shukria A."/>
            <person name="Stevens D.C."/>
        </authorList>
    </citation>
    <scope>NUCLEOTIDE SEQUENCE [LARGE SCALE GENOMIC DNA]</scope>
    <source>
        <strain evidence="9">Cbfe23</strain>
    </source>
</reference>
<protein>
    <recommendedName>
        <fullName evidence="7">EamA domain-containing protein</fullName>
    </recommendedName>
</protein>
<dbReference type="Proteomes" id="UP000182229">
    <property type="component" value="Unassembled WGS sequence"/>
</dbReference>
<dbReference type="PANTHER" id="PTHR32322:SF2">
    <property type="entry name" value="EAMA DOMAIN-CONTAINING PROTEIN"/>
    <property type="match status" value="1"/>
</dbReference>
<dbReference type="InterPro" id="IPR037185">
    <property type="entry name" value="EmrE-like"/>
</dbReference>
<reference evidence="8 9" key="2">
    <citation type="submission" date="2016-12" db="EMBL/GenBank/DDBJ databases">
        <title>Draft Genome Sequence of Cystobacter ferrugineus Strain Cbfe23.</title>
        <authorList>
            <person name="Akbar S."/>
            <person name="Dowd S.E."/>
            <person name="Stevens D.C."/>
        </authorList>
    </citation>
    <scope>NUCLEOTIDE SEQUENCE [LARGE SCALE GENOMIC DNA]</scope>
    <source>
        <strain evidence="8 9">Cbfe23</strain>
    </source>
</reference>
<gene>
    <name evidence="8" type="ORF">BON30_18865</name>
</gene>